<sequence>MKIKKMIRTFLCSLTIPVLSVLYAGLILSALISVLAGILRTVGFEQIKMSIWHGIDLPVALSIPVSLVVSIFLIIGSLYVKRSIKFCVTNLRF</sequence>
<evidence type="ECO:0000313" key="2">
    <source>
        <dbReference type="EMBL" id="QED49879.1"/>
    </source>
</evidence>
<proteinExistence type="predicted"/>
<reference evidence="3" key="1">
    <citation type="submission" date="2019-08" db="EMBL/GenBank/DDBJ databases">
        <authorList>
            <person name="Zheng X."/>
        </authorList>
    </citation>
    <scope>NUCLEOTIDE SEQUENCE [LARGE SCALE GENOMIC DNA]</scope>
    <source>
        <strain evidence="3">FJAT-25496</strain>
    </source>
</reference>
<feature type="transmembrane region" description="Helical" evidence="1">
    <location>
        <begin position="12"/>
        <end position="39"/>
    </location>
</feature>
<keyword evidence="3" id="KW-1185">Reference proteome</keyword>
<dbReference type="STRING" id="1742359.GCA_001439625_02947"/>
<dbReference type="Proteomes" id="UP000321555">
    <property type="component" value="Chromosome"/>
</dbReference>
<dbReference type="KEGG" id="bda:FSZ17_22815"/>
<organism evidence="2 3">
    <name type="scientific">Cytobacillus dafuensis</name>
    <name type="common">Bacillus dafuensis</name>
    <dbReference type="NCBI Taxonomy" id="1742359"/>
    <lineage>
        <taxon>Bacteria</taxon>
        <taxon>Bacillati</taxon>
        <taxon>Bacillota</taxon>
        <taxon>Bacilli</taxon>
        <taxon>Bacillales</taxon>
        <taxon>Bacillaceae</taxon>
        <taxon>Cytobacillus</taxon>
    </lineage>
</organism>
<evidence type="ECO:0000256" key="1">
    <source>
        <dbReference type="SAM" id="Phobius"/>
    </source>
</evidence>
<keyword evidence="1" id="KW-0472">Membrane</keyword>
<dbReference type="RefSeq" id="WP_057772526.1">
    <property type="nucleotide sequence ID" value="NZ_CP042593.1"/>
</dbReference>
<dbReference type="EMBL" id="CP042593">
    <property type="protein sequence ID" value="QED49879.1"/>
    <property type="molecule type" value="Genomic_DNA"/>
</dbReference>
<keyword evidence="1" id="KW-1133">Transmembrane helix</keyword>
<feature type="transmembrane region" description="Helical" evidence="1">
    <location>
        <begin position="59"/>
        <end position="80"/>
    </location>
</feature>
<dbReference type="AlphaFoldDB" id="A0A5B8ZDH7"/>
<keyword evidence="1" id="KW-0812">Transmembrane</keyword>
<evidence type="ECO:0000313" key="3">
    <source>
        <dbReference type="Proteomes" id="UP000321555"/>
    </source>
</evidence>
<dbReference type="OrthoDB" id="2931126at2"/>
<name>A0A5B8ZDH7_CYTDA</name>
<gene>
    <name evidence="2" type="ORF">FSZ17_22815</name>
</gene>
<protein>
    <submittedName>
        <fullName evidence="2">Uncharacterized protein</fullName>
    </submittedName>
</protein>
<accession>A0A5B8ZDH7</accession>